<dbReference type="STRING" id="796925.A0A137P9E1"/>
<dbReference type="InterPro" id="IPR015943">
    <property type="entry name" value="WD40/YVTN_repeat-like_dom_sf"/>
</dbReference>
<dbReference type="OrthoDB" id="5594999at2759"/>
<keyword evidence="3 7" id="KW-0853">WD repeat</keyword>
<comment type="subcellular location">
    <subcellularLocation>
        <location evidence="1">Cytoplasm</location>
    </subcellularLocation>
</comment>
<accession>A0A137P9E1</accession>
<dbReference type="GO" id="GO:0005737">
    <property type="term" value="C:cytoplasm"/>
    <property type="evidence" value="ECO:0007669"/>
    <property type="project" value="UniProtKB-SubCell"/>
</dbReference>
<dbReference type="SUPFAM" id="SSF50978">
    <property type="entry name" value="WD40 repeat-like"/>
    <property type="match status" value="1"/>
</dbReference>
<keyword evidence="2" id="KW-0963">Cytoplasm</keyword>
<evidence type="ECO:0000256" key="5">
    <source>
        <dbReference type="ARBA" id="ARBA00022737"/>
    </source>
</evidence>
<reference evidence="8 9" key="1">
    <citation type="journal article" date="2015" name="Genome Biol. Evol.">
        <title>Phylogenomic analyses indicate that early fungi evolved digesting cell walls of algal ancestors of land plants.</title>
        <authorList>
            <person name="Chang Y."/>
            <person name="Wang S."/>
            <person name="Sekimoto S."/>
            <person name="Aerts A.L."/>
            <person name="Choi C."/>
            <person name="Clum A."/>
            <person name="LaButti K.M."/>
            <person name="Lindquist E.A."/>
            <person name="Yee Ngan C."/>
            <person name="Ohm R.A."/>
            <person name="Salamov A.A."/>
            <person name="Grigoriev I.V."/>
            <person name="Spatafora J.W."/>
            <person name="Berbee M.L."/>
        </authorList>
    </citation>
    <scope>NUCLEOTIDE SEQUENCE [LARGE SCALE GENOMIC DNA]</scope>
    <source>
        <strain evidence="8 9">NRRL 28638</strain>
    </source>
</reference>
<dbReference type="Proteomes" id="UP000070444">
    <property type="component" value="Unassembled WGS sequence"/>
</dbReference>
<comment type="similarity">
    <text evidence="6">Belongs to the WD repeat WDR6 family.</text>
</comment>
<keyword evidence="4" id="KW-0819">tRNA processing</keyword>
<evidence type="ECO:0000256" key="4">
    <source>
        <dbReference type="ARBA" id="ARBA00022694"/>
    </source>
</evidence>
<evidence type="ECO:0000256" key="2">
    <source>
        <dbReference type="ARBA" id="ARBA00022490"/>
    </source>
</evidence>
<keyword evidence="9" id="KW-1185">Reference proteome</keyword>
<evidence type="ECO:0000256" key="3">
    <source>
        <dbReference type="ARBA" id="ARBA00022574"/>
    </source>
</evidence>
<dbReference type="EMBL" id="KQ964471">
    <property type="protein sequence ID" value="KXN71620.1"/>
    <property type="molecule type" value="Genomic_DNA"/>
</dbReference>
<dbReference type="Gene3D" id="2.130.10.10">
    <property type="entry name" value="YVTN repeat-like/Quinoprotein amine dehydrogenase"/>
    <property type="match status" value="1"/>
</dbReference>
<evidence type="ECO:0000256" key="1">
    <source>
        <dbReference type="ARBA" id="ARBA00004496"/>
    </source>
</evidence>
<dbReference type="Pfam" id="PF00400">
    <property type="entry name" value="WD40"/>
    <property type="match status" value="1"/>
</dbReference>
<dbReference type="SMART" id="SM00320">
    <property type="entry name" value="WD40"/>
    <property type="match status" value="1"/>
</dbReference>
<dbReference type="GO" id="GO:0030488">
    <property type="term" value="P:tRNA methylation"/>
    <property type="evidence" value="ECO:0007669"/>
    <property type="project" value="TreeGrafter"/>
</dbReference>
<dbReference type="AlphaFoldDB" id="A0A137P9E1"/>
<evidence type="ECO:0000313" key="9">
    <source>
        <dbReference type="Proteomes" id="UP000070444"/>
    </source>
</evidence>
<proteinExistence type="inferred from homology"/>
<name>A0A137P9E1_CONC2</name>
<evidence type="ECO:0000256" key="7">
    <source>
        <dbReference type="PROSITE-ProRule" id="PRU00221"/>
    </source>
</evidence>
<dbReference type="PROSITE" id="PS50294">
    <property type="entry name" value="WD_REPEATS_REGION"/>
    <property type="match status" value="1"/>
</dbReference>
<dbReference type="InterPro" id="IPR036322">
    <property type="entry name" value="WD40_repeat_dom_sf"/>
</dbReference>
<sequence>MGHSLQPTNAPSKNWINPLLQTDSYSKPDSTLTLTSTIRYLPQTCIKNLTSTVWLSGSGPYLSAWTIEANNSVKLVKEFKVFTFERVKSVKVVKECENGKIFDLVVVGGKSLKFIKLDLTSDDYNVIDLSLELQARDWILDLIQISTSKFNLLLTHNIILKLELNSLYEVVQEELIYSPVNCLLYSGKLINDELVIIGTIFNSVIIWNYNNTEVKFEKKYGKLECELKAHEGVIFNVDFTKDLSKLVSVSDDRSIRVWERNVNNPSE</sequence>
<evidence type="ECO:0000313" key="8">
    <source>
        <dbReference type="EMBL" id="KXN71620.1"/>
    </source>
</evidence>
<feature type="repeat" description="WD" evidence="7">
    <location>
        <begin position="227"/>
        <end position="259"/>
    </location>
</feature>
<dbReference type="InterPro" id="IPR001680">
    <property type="entry name" value="WD40_rpt"/>
</dbReference>
<organism evidence="8 9">
    <name type="scientific">Conidiobolus coronatus (strain ATCC 28846 / CBS 209.66 / NRRL 28638)</name>
    <name type="common">Delacroixia coronata</name>
    <dbReference type="NCBI Taxonomy" id="796925"/>
    <lineage>
        <taxon>Eukaryota</taxon>
        <taxon>Fungi</taxon>
        <taxon>Fungi incertae sedis</taxon>
        <taxon>Zoopagomycota</taxon>
        <taxon>Entomophthoromycotina</taxon>
        <taxon>Entomophthoromycetes</taxon>
        <taxon>Entomophthorales</taxon>
        <taxon>Ancylistaceae</taxon>
        <taxon>Conidiobolus</taxon>
    </lineage>
</organism>
<dbReference type="PANTHER" id="PTHR14344">
    <property type="entry name" value="WD REPEAT PROTEIN"/>
    <property type="match status" value="1"/>
</dbReference>
<protein>
    <submittedName>
        <fullName evidence="8">Uncharacterized protein</fullName>
    </submittedName>
</protein>
<dbReference type="PANTHER" id="PTHR14344:SF3">
    <property type="entry name" value="WD REPEAT-CONTAINING PROTEIN 6"/>
    <property type="match status" value="1"/>
</dbReference>
<dbReference type="InterPro" id="IPR051973">
    <property type="entry name" value="tRNA_Anticodon_Mtase-Reg"/>
</dbReference>
<dbReference type="PROSITE" id="PS50082">
    <property type="entry name" value="WD_REPEATS_2"/>
    <property type="match status" value="1"/>
</dbReference>
<evidence type="ECO:0000256" key="6">
    <source>
        <dbReference type="ARBA" id="ARBA00038255"/>
    </source>
</evidence>
<gene>
    <name evidence="8" type="ORF">CONCODRAFT_147007</name>
</gene>
<keyword evidence="5" id="KW-0677">Repeat</keyword>